<sequence>MRSSFFIRIVSSLSIFLLPCPRIGSVSPSPVVCSRLSSWIPSWSPSSYFVGKWNPVFPPSMTHVKDMVITVQEDETLFVDYKGSTIKAKWKLYPNIHQRHKHYHRLVVHQIEFVKPPYLKFWKEVTKHMKLGSVFQRFGIYVDFPIIPLNMLLPLPSTLHGLKEEDMWVVDMLEYSKEEMMMGGDWSSGNSHHGKIYFLRIK</sequence>
<protein>
    <submittedName>
        <fullName evidence="1">Uncharacterized protein</fullName>
    </submittedName>
</protein>
<name>A0A6C0CZG3_9ZZZZ</name>
<evidence type="ECO:0000313" key="1">
    <source>
        <dbReference type="EMBL" id="QHT09908.1"/>
    </source>
</evidence>
<reference evidence="1" key="1">
    <citation type="journal article" date="2020" name="Nature">
        <title>Giant virus diversity and host interactions through global metagenomics.</title>
        <authorList>
            <person name="Schulz F."/>
            <person name="Roux S."/>
            <person name="Paez-Espino D."/>
            <person name="Jungbluth S."/>
            <person name="Walsh D.A."/>
            <person name="Denef V.J."/>
            <person name="McMahon K.D."/>
            <person name="Konstantinidis K.T."/>
            <person name="Eloe-Fadrosh E.A."/>
            <person name="Kyrpides N.C."/>
            <person name="Woyke T."/>
        </authorList>
    </citation>
    <scope>NUCLEOTIDE SEQUENCE</scope>
    <source>
        <strain evidence="1">GVMAG-M-3300023174-104</strain>
    </source>
</reference>
<organism evidence="1">
    <name type="scientific">viral metagenome</name>
    <dbReference type="NCBI Taxonomy" id="1070528"/>
    <lineage>
        <taxon>unclassified sequences</taxon>
        <taxon>metagenomes</taxon>
        <taxon>organismal metagenomes</taxon>
    </lineage>
</organism>
<accession>A0A6C0CZG3</accession>
<dbReference type="AlphaFoldDB" id="A0A6C0CZG3"/>
<dbReference type="EMBL" id="MN739518">
    <property type="protein sequence ID" value="QHT09908.1"/>
    <property type="molecule type" value="Genomic_DNA"/>
</dbReference>
<proteinExistence type="predicted"/>